<protein>
    <recommendedName>
        <fullName evidence="3">RING-type domain-containing protein</fullName>
    </recommendedName>
</protein>
<evidence type="ECO:0008006" key="3">
    <source>
        <dbReference type="Google" id="ProtNLM"/>
    </source>
</evidence>
<dbReference type="Gene3D" id="3.30.40.10">
    <property type="entry name" value="Zinc/RING finger domain, C3HC4 (zinc finger)"/>
    <property type="match status" value="1"/>
</dbReference>
<name>A0A1L7VD87_FUSPR</name>
<organism evidence="1 2">
    <name type="scientific">Fusarium proliferatum (strain ET1)</name>
    <name type="common">Orchid endophyte fungus</name>
    <dbReference type="NCBI Taxonomy" id="1227346"/>
    <lineage>
        <taxon>Eukaryota</taxon>
        <taxon>Fungi</taxon>
        <taxon>Dikarya</taxon>
        <taxon>Ascomycota</taxon>
        <taxon>Pezizomycotina</taxon>
        <taxon>Sordariomycetes</taxon>
        <taxon>Hypocreomycetidae</taxon>
        <taxon>Hypocreales</taxon>
        <taxon>Nectriaceae</taxon>
        <taxon>Fusarium</taxon>
        <taxon>Fusarium fujikuroi species complex</taxon>
    </lineage>
</organism>
<dbReference type="EMBL" id="FJOF01000003">
    <property type="protein sequence ID" value="CZR37676.1"/>
    <property type="molecule type" value="Genomic_DNA"/>
</dbReference>
<dbReference type="GeneID" id="42052012"/>
<reference evidence="2" key="1">
    <citation type="journal article" date="2016" name="Genome Biol. Evol.">
        <title>Comparative 'omics' of the Fusarium fujikuroi species complex highlights differences in genetic potential and metabolite synthesis.</title>
        <authorList>
            <person name="Niehaus E.-M."/>
            <person name="Muensterkoetter M."/>
            <person name="Proctor R.H."/>
            <person name="Brown D.W."/>
            <person name="Sharon A."/>
            <person name="Idan Y."/>
            <person name="Oren-Young L."/>
            <person name="Sieber C.M."/>
            <person name="Novak O."/>
            <person name="Pencik A."/>
            <person name="Tarkowska D."/>
            <person name="Hromadova K."/>
            <person name="Freeman S."/>
            <person name="Maymon M."/>
            <person name="Elazar M."/>
            <person name="Youssef S.A."/>
            <person name="El-Shabrawy E.S.M."/>
            <person name="Shalaby A.B.A."/>
            <person name="Houterman P."/>
            <person name="Brock N.L."/>
            <person name="Burkhardt I."/>
            <person name="Tsavkelova E.A."/>
            <person name="Dickschat J.S."/>
            <person name="Galuszka P."/>
            <person name="Gueldener U."/>
            <person name="Tudzynski B."/>
        </authorList>
    </citation>
    <scope>NUCLEOTIDE SEQUENCE [LARGE SCALE GENOMIC DNA]</scope>
    <source>
        <strain evidence="2">ET1</strain>
    </source>
</reference>
<sequence length="174" mass="19679">MSEASQPWPKASSLGIRLLCDSCGESESRKGHLMVRQHGWEERCMICLEDESSIVFFACCTDASTTLVGHTFCLTCSERVGLRRSGVSPLLFFPEDSVVCPCCKGEVIHAVQEVVVLDEPEIKEIIRVVLTNAGRQRVKVRLSNSEEMWMNLHDLQDTEWRVRAQIIFEDNYGV</sequence>
<dbReference type="AlphaFoldDB" id="A0A1L7VD87"/>
<keyword evidence="2" id="KW-1185">Reference proteome</keyword>
<accession>A0A1L7VD87</accession>
<evidence type="ECO:0000313" key="2">
    <source>
        <dbReference type="Proteomes" id="UP000183971"/>
    </source>
</evidence>
<dbReference type="VEuPathDB" id="FungiDB:FPRO_07133"/>
<dbReference type="Proteomes" id="UP000183971">
    <property type="component" value="Unassembled WGS sequence"/>
</dbReference>
<evidence type="ECO:0000313" key="1">
    <source>
        <dbReference type="EMBL" id="CZR37676.1"/>
    </source>
</evidence>
<dbReference type="InterPro" id="IPR013083">
    <property type="entry name" value="Znf_RING/FYVE/PHD"/>
</dbReference>
<proteinExistence type="predicted"/>
<dbReference type="RefSeq" id="XP_031078269.1">
    <property type="nucleotide sequence ID" value="XM_031227876.1"/>
</dbReference>
<comment type="caution">
    <text evidence="1">The sequence shown here is derived from an EMBL/GenBank/DDBJ whole genome shotgun (WGS) entry which is preliminary data.</text>
</comment>
<gene>
    <name evidence="1" type="ORF">FPRO_07133</name>
</gene>